<accession>K1UNP5</accession>
<reference evidence="4" key="1">
    <citation type="journal article" date="2013" name="Environ. Microbiol.">
        <title>Microbiota from the distal guts of lean and obese adolescents exhibit partial functional redundancy besides clear differences in community structure.</title>
        <authorList>
            <person name="Ferrer M."/>
            <person name="Ruiz A."/>
            <person name="Lanza F."/>
            <person name="Haange S.B."/>
            <person name="Oberbach A."/>
            <person name="Till H."/>
            <person name="Bargiela R."/>
            <person name="Campoy C."/>
            <person name="Segura M.T."/>
            <person name="Richter M."/>
            <person name="von Bergen M."/>
            <person name="Seifert J."/>
            <person name="Suarez A."/>
        </authorList>
    </citation>
    <scope>NUCLEOTIDE SEQUENCE</scope>
</reference>
<feature type="domain" description="Transposase InsH N-terminal" evidence="3">
    <location>
        <begin position="16"/>
        <end position="113"/>
    </location>
</feature>
<organism evidence="4">
    <name type="scientific">human gut metagenome</name>
    <dbReference type="NCBI Taxonomy" id="408170"/>
    <lineage>
        <taxon>unclassified sequences</taxon>
        <taxon>metagenomes</taxon>
        <taxon>organismal metagenomes</taxon>
    </lineage>
</organism>
<feature type="region of interest" description="Disordered" evidence="1">
    <location>
        <begin position="181"/>
        <end position="227"/>
    </location>
</feature>
<dbReference type="Pfam" id="PF01609">
    <property type="entry name" value="DDE_Tnp_1"/>
    <property type="match status" value="1"/>
</dbReference>
<proteinExistence type="predicted"/>
<dbReference type="NCBIfam" id="NF033551">
    <property type="entry name" value="transpos_IS1182"/>
    <property type="match status" value="1"/>
</dbReference>
<feature type="non-terminal residue" evidence="4">
    <location>
        <position position="313"/>
    </location>
</feature>
<dbReference type="Pfam" id="PF05598">
    <property type="entry name" value="DUF772"/>
    <property type="match status" value="1"/>
</dbReference>
<dbReference type="EMBL" id="AJWY01001430">
    <property type="protein sequence ID" value="EKC79795.1"/>
    <property type="molecule type" value="Genomic_DNA"/>
</dbReference>
<dbReference type="GO" id="GO:0003677">
    <property type="term" value="F:DNA binding"/>
    <property type="evidence" value="ECO:0007669"/>
    <property type="project" value="InterPro"/>
</dbReference>
<dbReference type="PANTHER" id="PTHR33408">
    <property type="entry name" value="TRANSPOSASE"/>
    <property type="match status" value="1"/>
</dbReference>
<dbReference type="PANTHER" id="PTHR33408:SF2">
    <property type="entry name" value="TRANSPOSASE DDE DOMAIN-CONTAINING PROTEIN"/>
    <property type="match status" value="1"/>
</dbReference>
<dbReference type="GO" id="GO:0006313">
    <property type="term" value="P:DNA transposition"/>
    <property type="evidence" value="ECO:0007669"/>
    <property type="project" value="InterPro"/>
</dbReference>
<evidence type="ECO:0000259" key="2">
    <source>
        <dbReference type="Pfam" id="PF01609"/>
    </source>
</evidence>
<sequence>MTQNADKKREQIQMFCMDDLVPQDHLLRLIDQAIDWSFIYDLVIDKYSADNGRPSMDPVMLIKIPFIQYLYGIRSMRQTVKEIEVNVAYRWFLGLEMMDKVPHFSTFGKNYTRRFKDTDLFEQIFSRILQECYKYRLIDPSEVFVDATHVKARANSKKMRKRIADEEALFFEEQLKKEINEDREAHGKKPLKEKKEDPKDPPSCGGSSDGKEEKTVKESTTDPESGWFRKGEHKNVFAYSVQTACDKNGWILGYSVNPGNQHDSRTFKSLYDKIKDIGIQTLVADAGYKTPAIAKLLLDDGITPLLPYKRPMT</sequence>
<protein>
    <submittedName>
        <fullName evidence="4">Transposase, IS4 family</fullName>
    </submittedName>
</protein>
<dbReference type="GO" id="GO:0004803">
    <property type="term" value="F:transposase activity"/>
    <property type="evidence" value="ECO:0007669"/>
    <property type="project" value="InterPro"/>
</dbReference>
<name>K1UNP5_9ZZZZ</name>
<feature type="domain" description="Transposase IS4-like" evidence="2">
    <location>
        <begin position="214"/>
        <end position="310"/>
    </location>
</feature>
<dbReference type="InterPro" id="IPR002559">
    <property type="entry name" value="Transposase_11"/>
</dbReference>
<evidence type="ECO:0000313" key="4">
    <source>
        <dbReference type="EMBL" id="EKC79795.1"/>
    </source>
</evidence>
<evidence type="ECO:0000256" key="1">
    <source>
        <dbReference type="SAM" id="MobiDB-lite"/>
    </source>
</evidence>
<evidence type="ECO:0000259" key="3">
    <source>
        <dbReference type="Pfam" id="PF05598"/>
    </source>
</evidence>
<gene>
    <name evidence="4" type="ORF">LEA_02064</name>
</gene>
<dbReference type="AlphaFoldDB" id="K1UNP5"/>
<comment type="caution">
    <text evidence="4">The sequence shown here is derived from an EMBL/GenBank/DDBJ whole genome shotgun (WGS) entry which is preliminary data.</text>
</comment>
<feature type="compositionally biased region" description="Basic and acidic residues" evidence="1">
    <location>
        <begin position="209"/>
        <end position="220"/>
    </location>
</feature>
<dbReference type="InterPro" id="IPR008490">
    <property type="entry name" value="Transposase_InsH_N"/>
</dbReference>
<dbReference type="InterPro" id="IPR047629">
    <property type="entry name" value="IS1182_transpos"/>
</dbReference>